<dbReference type="Pfam" id="PF03060">
    <property type="entry name" value="NMO"/>
    <property type="match status" value="1"/>
</dbReference>
<comment type="caution">
    <text evidence="1">The sequence shown here is derived from an EMBL/GenBank/DDBJ whole genome shotgun (WGS) entry which is preliminary data.</text>
</comment>
<dbReference type="PANTHER" id="PTHR32332">
    <property type="entry name" value="2-NITROPROPANE DIOXYGENASE"/>
    <property type="match status" value="1"/>
</dbReference>
<dbReference type="OrthoDB" id="10265891at2759"/>
<reference evidence="1" key="1">
    <citation type="submission" date="2021-03" db="EMBL/GenBank/DDBJ databases">
        <title>Evolutionary innovations through gain and loss of genes in the ectomycorrhizal Boletales.</title>
        <authorList>
            <person name="Wu G."/>
            <person name="Miyauchi S."/>
            <person name="Morin E."/>
            <person name="Yang Z.-L."/>
            <person name="Xu J."/>
            <person name="Martin F.M."/>
        </authorList>
    </citation>
    <scope>NUCLEOTIDE SEQUENCE</scope>
    <source>
        <strain evidence="1">BR01</strain>
    </source>
</reference>
<dbReference type="EMBL" id="JAGFBS010000005">
    <property type="protein sequence ID" value="KAG6379137.1"/>
    <property type="molecule type" value="Genomic_DNA"/>
</dbReference>
<protein>
    <submittedName>
        <fullName evidence="1">Uncharacterized protein</fullName>
    </submittedName>
</protein>
<organism evidence="1 2">
    <name type="scientific">Boletus reticuloceps</name>
    <dbReference type="NCBI Taxonomy" id="495285"/>
    <lineage>
        <taxon>Eukaryota</taxon>
        <taxon>Fungi</taxon>
        <taxon>Dikarya</taxon>
        <taxon>Basidiomycota</taxon>
        <taxon>Agaricomycotina</taxon>
        <taxon>Agaricomycetes</taxon>
        <taxon>Agaricomycetidae</taxon>
        <taxon>Boletales</taxon>
        <taxon>Boletineae</taxon>
        <taxon>Boletaceae</taxon>
        <taxon>Boletoideae</taxon>
        <taxon>Boletus</taxon>
    </lineage>
</organism>
<accession>A0A8I2YWU8</accession>
<gene>
    <name evidence="1" type="ORF">JVT61DRAFT_11574</name>
</gene>
<dbReference type="PANTHER" id="PTHR32332:SF31">
    <property type="entry name" value="2-NITROPROPANE DIOXYGENASE FAMILY, PUTATIVE (AFU_ORTHOLOGUE AFUA_2G09850)-RELATED"/>
    <property type="match status" value="1"/>
</dbReference>
<proteinExistence type="predicted"/>
<dbReference type="Proteomes" id="UP000683000">
    <property type="component" value="Unassembled WGS sequence"/>
</dbReference>
<evidence type="ECO:0000313" key="1">
    <source>
        <dbReference type="EMBL" id="KAG6379137.1"/>
    </source>
</evidence>
<dbReference type="Gene3D" id="3.20.20.70">
    <property type="entry name" value="Aldolase class I"/>
    <property type="match status" value="1"/>
</dbReference>
<keyword evidence="2" id="KW-1185">Reference proteome</keyword>
<dbReference type="SUPFAM" id="SSF51412">
    <property type="entry name" value="Inosine monophosphate dehydrogenase (IMPDH)"/>
    <property type="match status" value="1"/>
</dbReference>
<sequence>MPSSDPVFSTPLTSLFEINHPIMLARMNVAAGPKLAATVTNSGGIGVIGGVLKTPKVLQRSIDELKS</sequence>
<dbReference type="InterPro" id="IPR013785">
    <property type="entry name" value="Aldolase_TIM"/>
</dbReference>
<dbReference type="AlphaFoldDB" id="A0A8I2YWU8"/>
<name>A0A8I2YWU8_9AGAM</name>
<evidence type="ECO:0000313" key="2">
    <source>
        <dbReference type="Proteomes" id="UP000683000"/>
    </source>
</evidence>